<evidence type="ECO:0000313" key="3">
    <source>
        <dbReference type="Proteomes" id="UP001066276"/>
    </source>
</evidence>
<evidence type="ECO:0000313" key="2">
    <source>
        <dbReference type="EMBL" id="KAJ1172082.1"/>
    </source>
</evidence>
<evidence type="ECO:0000256" key="1">
    <source>
        <dbReference type="SAM" id="MobiDB-lite"/>
    </source>
</evidence>
<feature type="region of interest" description="Disordered" evidence="1">
    <location>
        <begin position="1"/>
        <end position="33"/>
    </location>
</feature>
<gene>
    <name evidence="2" type="ORF">NDU88_003934</name>
</gene>
<dbReference type="Proteomes" id="UP001066276">
    <property type="component" value="Chromosome 4_1"/>
</dbReference>
<accession>A0AAV7T872</accession>
<organism evidence="2 3">
    <name type="scientific">Pleurodeles waltl</name>
    <name type="common">Iberian ribbed newt</name>
    <dbReference type="NCBI Taxonomy" id="8319"/>
    <lineage>
        <taxon>Eukaryota</taxon>
        <taxon>Metazoa</taxon>
        <taxon>Chordata</taxon>
        <taxon>Craniata</taxon>
        <taxon>Vertebrata</taxon>
        <taxon>Euteleostomi</taxon>
        <taxon>Amphibia</taxon>
        <taxon>Batrachia</taxon>
        <taxon>Caudata</taxon>
        <taxon>Salamandroidea</taxon>
        <taxon>Salamandridae</taxon>
        <taxon>Pleurodelinae</taxon>
        <taxon>Pleurodeles</taxon>
    </lineage>
</organism>
<protein>
    <submittedName>
        <fullName evidence="2">Uncharacterized protein</fullName>
    </submittedName>
</protein>
<name>A0AAV7T872_PLEWA</name>
<dbReference type="EMBL" id="JANPWB010000007">
    <property type="protein sequence ID" value="KAJ1172082.1"/>
    <property type="molecule type" value="Genomic_DNA"/>
</dbReference>
<sequence length="86" mass="9611">MGKLTRKRDVVDLGGSTAPRHRSGESRTTVSSRSWPMETTLVTILQTIAASWEALELKIDTIASDLGILRDYYCRLSDRVTTIDKV</sequence>
<dbReference type="AlphaFoldDB" id="A0AAV7T872"/>
<comment type="caution">
    <text evidence="2">The sequence shown here is derived from an EMBL/GenBank/DDBJ whole genome shotgun (WGS) entry which is preliminary data.</text>
</comment>
<reference evidence="2" key="1">
    <citation type="journal article" date="2022" name="bioRxiv">
        <title>Sequencing and chromosome-scale assembly of the giantPleurodeles waltlgenome.</title>
        <authorList>
            <person name="Brown T."/>
            <person name="Elewa A."/>
            <person name="Iarovenko S."/>
            <person name="Subramanian E."/>
            <person name="Araus A.J."/>
            <person name="Petzold A."/>
            <person name="Susuki M."/>
            <person name="Suzuki K.-i.T."/>
            <person name="Hayashi T."/>
            <person name="Toyoda A."/>
            <person name="Oliveira C."/>
            <person name="Osipova E."/>
            <person name="Leigh N.D."/>
            <person name="Simon A."/>
            <person name="Yun M.H."/>
        </authorList>
    </citation>
    <scope>NUCLEOTIDE SEQUENCE</scope>
    <source>
        <strain evidence="2">20211129_DDA</strain>
        <tissue evidence="2">Liver</tissue>
    </source>
</reference>
<proteinExistence type="predicted"/>
<keyword evidence="3" id="KW-1185">Reference proteome</keyword>